<accession>A0ABN7URU1</accession>
<evidence type="ECO:0000313" key="1">
    <source>
        <dbReference type="EMBL" id="CAG8649010.1"/>
    </source>
</evidence>
<dbReference type="EMBL" id="CAJVQB010004917">
    <property type="protein sequence ID" value="CAG8649010.1"/>
    <property type="molecule type" value="Genomic_DNA"/>
</dbReference>
<reference evidence="1 2" key="1">
    <citation type="submission" date="2021-06" db="EMBL/GenBank/DDBJ databases">
        <authorList>
            <person name="Kallberg Y."/>
            <person name="Tangrot J."/>
            <person name="Rosling A."/>
        </authorList>
    </citation>
    <scope>NUCLEOTIDE SEQUENCE [LARGE SCALE GENOMIC DNA]</scope>
    <source>
        <strain evidence="1 2">120-4 pot B 10/14</strain>
    </source>
</reference>
<proteinExistence type="predicted"/>
<sequence length="187" mass="21754">MGGTYLIQSIFKQYVSYCHDSILGVPERMLKHLKENCKKEVHNTLDTNISFTFVENEEVKKLFKMLQPSYTLPSQKWISTEILDDIYEEVETKVQNFVNDSKFNFVWTNANTIWILQCLMLLGDKLIGFVLDSGLNMAKAQQRITSKNNPELQQKIIKIPSITDLDLLTIKENNNHKFINTIEDTNF</sequence>
<gene>
    <name evidence="1" type="ORF">GMARGA_LOCUS9253</name>
</gene>
<evidence type="ECO:0000313" key="2">
    <source>
        <dbReference type="Proteomes" id="UP000789901"/>
    </source>
</evidence>
<dbReference type="SUPFAM" id="SSF140996">
    <property type="entry name" value="Hermes dimerisation domain"/>
    <property type="match status" value="1"/>
</dbReference>
<keyword evidence="2" id="KW-1185">Reference proteome</keyword>
<comment type="caution">
    <text evidence="1">The sequence shown here is derived from an EMBL/GenBank/DDBJ whole genome shotgun (WGS) entry which is preliminary data.</text>
</comment>
<protein>
    <submittedName>
        <fullName evidence="1">32430_t:CDS:1</fullName>
    </submittedName>
</protein>
<organism evidence="1 2">
    <name type="scientific">Gigaspora margarita</name>
    <dbReference type="NCBI Taxonomy" id="4874"/>
    <lineage>
        <taxon>Eukaryota</taxon>
        <taxon>Fungi</taxon>
        <taxon>Fungi incertae sedis</taxon>
        <taxon>Mucoromycota</taxon>
        <taxon>Glomeromycotina</taxon>
        <taxon>Glomeromycetes</taxon>
        <taxon>Diversisporales</taxon>
        <taxon>Gigasporaceae</taxon>
        <taxon>Gigaspora</taxon>
    </lineage>
</organism>
<name>A0ABN7URU1_GIGMA</name>
<dbReference type="Proteomes" id="UP000789901">
    <property type="component" value="Unassembled WGS sequence"/>
</dbReference>